<evidence type="ECO:0000256" key="1">
    <source>
        <dbReference type="SAM" id="Phobius"/>
    </source>
</evidence>
<feature type="transmembrane region" description="Helical" evidence="1">
    <location>
        <begin position="12"/>
        <end position="29"/>
    </location>
</feature>
<keyword evidence="1" id="KW-0472">Membrane</keyword>
<dbReference type="EMBL" id="JAEPBH010000001">
    <property type="protein sequence ID" value="MBK4713740.1"/>
    <property type="molecule type" value="Genomic_DNA"/>
</dbReference>
<reference evidence="2" key="1">
    <citation type="submission" date="2021-01" db="EMBL/GenBank/DDBJ databases">
        <title>Intestinitalea alba gen. nov., sp. nov., a novel genus of the family Enterobacteriaceae, isolated from the gut of the plastic-eating mealworm Tenebrio molitor L.</title>
        <authorList>
            <person name="Yang Y."/>
        </authorList>
    </citation>
    <scope>NUCLEOTIDE SEQUENCE</scope>
    <source>
        <strain evidence="2">BIT-L3</strain>
    </source>
</reference>
<proteinExistence type="predicted"/>
<accession>A0A8K0V443</accession>
<keyword evidence="1" id="KW-1133">Transmembrane helix</keyword>
<keyword evidence="1" id="KW-0812">Transmembrane</keyword>
<protein>
    <submittedName>
        <fullName evidence="2">Uncharacterized protein</fullName>
    </submittedName>
</protein>
<gene>
    <name evidence="2" type="ORF">JJB97_00005</name>
</gene>
<organism evidence="2 3">
    <name type="scientific">Tenebrionibacter intestinalis</name>
    <dbReference type="NCBI Taxonomy" id="2799638"/>
    <lineage>
        <taxon>Bacteria</taxon>
        <taxon>Pseudomonadati</taxon>
        <taxon>Pseudomonadota</taxon>
        <taxon>Gammaproteobacteria</taxon>
        <taxon>Enterobacterales</taxon>
        <taxon>Enterobacteriaceae</taxon>
        <taxon>Tenebrionibacter/Tenebrionicola group</taxon>
        <taxon>Tenebrionibacter</taxon>
    </lineage>
</organism>
<evidence type="ECO:0000313" key="2">
    <source>
        <dbReference type="EMBL" id="MBK4713740.1"/>
    </source>
</evidence>
<sequence length="51" mass="5564">MAVTQRKELEIGGGMILFSFAGIPVGLYAQAYMPDHMMKIGLGAFIITVFQ</sequence>
<comment type="caution">
    <text evidence="2">The sequence shown here is derived from an EMBL/GenBank/DDBJ whole genome shotgun (WGS) entry which is preliminary data.</text>
</comment>
<evidence type="ECO:0000313" key="3">
    <source>
        <dbReference type="Proteomes" id="UP000659047"/>
    </source>
</evidence>
<dbReference type="Proteomes" id="UP000659047">
    <property type="component" value="Unassembled WGS sequence"/>
</dbReference>
<name>A0A8K0V443_9ENTR</name>
<keyword evidence="3" id="KW-1185">Reference proteome</keyword>
<dbReference type="AlphaFoldDB" id="A0A8K0V443"/>